<evidence type="ECO:0008006" key="3">
    <source>
        <dbReference type="Google" id="ProtNLM"/>
    </source>
</evidence>
<name>A0A1F7GTM1_9BACT</name>
<dbReference type="SUPFAM" id="SSF56784">
    <property type="entry name" value="HAD-like"/>
    <property type="match status" value="1"/>
</dbReference>
<dbReference type="InterPro" id="IPR036412">
    <property type="entry name" value="HAD-like_sf"/>
</dbReference>
<dbReference type="PANTHER" id="PTHR43611">
    <property type="entry name" value="ALPHA-D-GLUCOSE 1-PHOSPHATE PHOSPHATASE"/>
    <property type="match status" value="1"/>
</dbReference>
<proteinExistence type="predicted"/>
<dbReference type="Gene3D" id="1.10.150.240">
    <property type="entry name" value="Putative phosphatase, domain 2"/>
    <property type="match status" value="1"/>
</dbReference>
<evidence type="ECO:0000313" key="1">
    <source>
        <dbReference type="EMBL" id="OGK21956.1"/>
    </source>
</evidence>
<dbReference type="Pfam" id="PF00702">
    <property type="entry name" value="Hydrolase"/>
    <property type="match status" value="1"/>
</dbReference>
<reference evidence="1 2" key="1">
    <citation type="journal article" date="2016" name="Nat. Commun.">
        <title>Thousands of microbial genomes shed light on interconnected biogeochemical processes in an aquifer system.</title>
        <authorList>
            <person name="Anantharaman K."/>
            <person name="Brown C.T."/>
            <person name="Hug L.A."/>
            <person name="Sharon I."/>
            <person name="Castelle C.J."/>
            <person name="Probst A.J."/>
            <person name="Thomas B.C."/>
            <person name="Singh A."/>
            <person name="Wilkins M.J."/>
            <person name="Karaoz U."/>
            <person name="Brodie E.L."/>
            <person name="Williams K.H."/>
            <person name="Hubbard S.S."/>
            <person name="Banfield J.F."/>
        </authorList>
    </citation>
    <scope>NUCLEOTIDE SEQUENCE [LARGE SCALE GENOMIC DNA]</scope>
</reference>
<gene>
    <name evidence="1" type="ORF">A2866_06075</name>
</gene>
<dbReference type="NCBIfam" id="TIGR01509">
    <property type="entry name" value="HAD-SF-IA-v3"/>
    <property type="match status" value="1"/>
</dbReference>
<dbReference type="AlphaFoldDB" id="A0A1F7GTM1"/>
<dbReference type="CDD" id="cd02603">
    <property type="entry name" value="HAD_sEH-N_like"/>
    <property type="match status" value="1"/>
</dbReference>
<comment type="caution">
    <text evidence="1">The sequence shown here is derived from an EMBL/GenBank/DDBJ whole genome shotgun (WGS) entry which is preliminary data.</text>
</comment>
<organism evidence="1 2">
    <name type="scientific">Candidatus Roizmanbacteria bacterium RIFCSPHIGHO2_01_FULL_39_8</name>
    <dbReference type="NCBI Taxonomy" id="1802033"/>
    <lineage>
        <taxon>Bacteria</taxon>
        <taxon>Candidatus Roizmaniibacteriota</taxon>
    </lineage>
</organism>
<accession>A0A1F7GTM1</accession>
<dbReference type="InterPro" id="IPR006439">
    <property type="entry name" value="HAD-SF_hydro_IA"/>
</dbReference>
<dbReference type="InterPro" id="IPR023198">
    <property type="entry name" value="PGP-like_dom2"/>
</dbReference>
<dbReference type="SFLD" id="SFLDG01129">
    <property type="entry name" value="C1.5:_HAD__Beta-PGM__Phosphata"/>
    <property type="match status" value="1"/>
</dbReference>
<dbReference type="EMBL" id="MFZI01000011">
    <property type="protein sequence ID" value="OGK21956.1"/>
    <property type="molecule type" value="Genomic_DNA"/>
</dbReference>
<dbReference type="Proteomes" id="UP000177026">
    <property type="component" value="Unassembled WGS sequence"/>
</dbReference>
<dbReference type="PANTHER" id="PTHR43611:SF3">
    <property type="entry name" value="FLAVIN MONONUCLEOTIDE HYDROLASE 1, CHLOROPLATIC"/>
    <property type="match status" value="1"/>
</dbReference>
<dbReference type="Gene3D" id="3.40.50.1000">
    <property type="entry name" value="HAD superfamily/HAD-like"/>
    <property type="match status" value="1"/>
</dbReference>
<dbReference type="InterPro" id="IPR023214">
    <property type="entry name" value="HAD_sf"/>
</dbReference>
<dbReference type="SFLD" id="SFLDS00003">
    <property type="entry name" value="Haloacid_Dehalogenase"/>
    <property type="match status" value="1"/>
</dbReference>
<protein>
    <recommendedName>
        <fullName evidence="3">FCP1 homology domain-containing protein</fullName>
    </recommendedName>
</protein>
<sequence length="201" mass="23197">MIKNIIFDLGGVILTHKKTLTEDILTDIFPSIKDKAFLFYTEKKRLIRTGKITSDEFLASLIKELGSSIDLPTLKKAWIDEYKRVAHIDNKILKLVDTLSKKFHVYLFTDTIDIHDEYNSKRDIYSHFKRVFKSYEEGLIKPDVKAFENVLQKIKAKPDECIFIDDLEENVMAAQSIGMIGIIYTDIKQLRNSLFTVGVST</sequence>
<evidence type="ECO:0000313" key="2">
    <source>
        <dbReference type="Proteomes" id="UP000177026"/>
    </source>
</evidence>